<dbReference type="OrthoDB" id="7823193at2"/>
<gene>
    <name evidence="1" type="ORF">C5F48_16915</name>
</gene>
<organism evidence="1 2">
    <name type="scientific">Cereibacter changlensis JA139</name>
    <dbReference type="NCBI Taxonomy" id="1188249"/>
    <lineage>
        <taxon>Bacteria</taxon>
        <taxon>Pseudomonadati</taxon>
        <taxon>Pseudomonadota</taxon>
        <taxon>Alphaproteobacteria</taxon>
        <taxon>Rhodobacterales</taxon>
        <taxon>Paracoccaceae</taxon>
        <taxon>Cereibacter</taxon>
    </lineage>
</organism>
<dbReference type="RefSeq" id="WP_107665048.1">
    <property type="nucleotide sequence ID" value="NZ_PZKG01000098.1"/>
</dbReference>
<keyword evidence="2" id="KW-1185">Reference proteome</keyword>
<dbReference type="Pfam" id="PF11150">
    <property type="entry name" value="DUF2927"/>
    <property type="match status" value="1"/>
</dbReference>
<evidence type="ECO:0000313" key="2">
    <source>
        <dbReference type="Proteomes" id="UP000241010"/>
    </source>
</evidence>
<comment type="caution">
    <text evidence="1">The sequence shown here is derived from an EMBL/GenBank/DDBJ whole genome shotgun (WGS) entry which is preliminary data.</text>
</comment>
<dbReference type="AlphaFoldDB" id="A0A2T4JRK4"/>
<accession>A0A2T4JRK4</accession>
<reference evidence="1 2" key="1">
    <citation type="submission" date="2018-03" db="EMBL/GenBank/DDBJ databases">
        <title>Cereibacter changlensis.</title>
        <authorList>
            <person name="Meyer T.E."/>
            <person name="Miller S."/>
            <person name="Lodha T."/>
            <person name="Gandham S."/>
            <person name="Chintalapati S."/>
            <person name="Chintalapati V.R."/>
        </authorList>
    </citation>
    <scope>NUCLEOTIDE SEQUENCE [LARGE SCALE GENOMIC DNA]</scope>
    <source>
        <strain evidence="1 2">JA139</strain>
    </source>
</reference>
<dbReference type="EMBL" id="PZKG01000098">
    <property type="protein sequence ID" value="PTE20544.1"/>
    <property type="molecule type" value="Genomic_DNA"/>
</dbReference>
<dbReference type="PROSITE" id="PS51257">
    <property type="entry name" value="PROKAR_LIPOPROTEIN"/>
    <property type="match status" value="1"/>
</dbReference>
<proteinExistence type="predicted"/>
<name>A0A2T4JRK4_9RHOB</name>
<dbReference type="Proteomes" id="UP000241010">
    <property type="component" value="Unassembled WGS sequence"/>
</dbReference>
<protein>
    <submittedName>
        <fullName evidence="1">ATP-dependent transcriptional regulator</fullName>
    </submittedName>
</protein>
<dbReference type="InterPro" id="IPR021323">
    <property type="entry name" value="DUF2927"/>
</dbReference>
<sequence>MRRLALSAALVLSACGAPPEVSKSAPPTLVVDPLPGMKSFATAEMPATRRGNAELARDFLELSFSMESGRALPVFTRFEGPITVALTGAAPATAQVDLARLLARMRAEARLDVRQVNGPASITIEFVPRDEMRRLVPAAACFVVPRLSSFAEYRATRHKAQVDWTTLTVRERVAIFVPSDTSPQEVRDCLHEEMAQAMGPLNDLYRLSDSVFNDDNFHTVLTGFDMLMLRATYAPELRSGMTREEVARVLPGVLARINPRGEPVGVAAPMPTPRAWVDAIEQSLGPGSSLNRRRASALKALRIARAEGWRDSRLGFSYFALARLSLADEIEVAVTGFAEAARIYRSLPEGEIHAAHIDMQMAAFALSSGQAAEALELCDRAIPVVRRSENAALLATLLMIRSEALGLEGRSSDARAARLDSLGWARYGFGPDAEVRARMSEIAVLTPPGNRG</sequence>
<evidence type="ECO:0000313" key="1">
    <source>
        <dbReference type="EMBL" id="PTE20544.1"/>
    </source>
</evidence>